<dbReference type="InterPro" id="IPR036390">
    <property type="entry name" value="WH_DNA-bd_sf"/>
</dbReference>
<keyword evidence="1" id="KW-0805">Transcription regulation</keyword>
<keyword evidence="3" id="KW-0804">Transcription</keyword>
<dbReference type="SMART" id="SM01134">
    <property type="entry name" value="DeoRC"/>
    <property type="match status" value="1"/>
</dbReference>
<dbReference type="InterPro" id="IPR036388">
    <property type="entry name" value="WH-like_DNA-bd_sf"/>
</dbReference>
<reference evidence="6" key="1">
    <citation type="journal article" date="2019" name="Int. J. Syst. Evol. Microbiol.">
        <title>The Global Catalogue of Microorganisms (GCM) 10K type strain sequencing project: providing services to taxonomists for standard genome sequencing and annotation.</title>
        <authorList>
            <consortium name="The Broad Institute Genomics Platform"/>
            <consortium name="The Broad Institute Genome Sequencing Center for Infectious Disease"/>
            <person name="Wu L."/>
            <person name="Ma J."/>
        </authorList>
    </citation>
    <scope>NUCLEOTIDE SEQUENCE [LARGE SCALE GENOMIC DNA]</scope>
    <source>
        <strain evidence="6">KCTC 12907</strain>
    </source>
</reference>
<keyword evidence="2 5" id="KW-0238">DNA-binding</keyword>
<feature type="domain" description="HTH deoR-type" evidence="4">
    <location>
        <begin position="12"/>
        <end position="67"/>
    </location>
</feature>
<name>A0ABW2FK55_9BACL</name>
<evidence type="ECO:0000259" key="4">
    <source>
        <dbReference type="PROSITE" id="PS51000"/>
    </source>
</evidence>
<dbReference type="InterPro" id="IPR037171">
    <property type="entry name" value="NagB/RpiA_transferase-like"/>
</dbReference>
<dbReference type="Pfam" id="PF00455">
    <property type="entry name" value="DeoRC"/>
    <property type="match status" value="1"/>
</dbReference>
<dbReference type="PROSITE" id="PS51000">
    <property type="entry name" value="HTH_DEOR_2"/>
    <property type="match status" value="1"/>
</dbReference>
<accession>A0ABW2FK55</accession>
<dbReference type="EMBL" id="JBHTAI010000037">
    <property type="protein sequence ID" value="MFC7153545.1"/>
    <property type="molecule type" value="Genomic_DNA"/>
</dbReference>
<dbReference type="GO" id="GO:0003677">
    <property type="term" value="F:DNA binding"/>
    <property type="evidence" value="ECO:0007669"/>
    <property type="project" value="UniProtKB-KW"/>
</dbReference>
<dbReference type="Proteomes" id="UP001596378">
    <property type="component" value="Unassembled WGS sequence"/>
</dbReference>
<keyword evidence="6" id="KW-1185">Reference proteome</keyword>
<dbReference type="InterPro" id="IPR018356">
    <property type="entry name" value="Tscrpt_reg_HTH_DeoR_CS"/>
</dbReference>
<dbReference type="Pfam" id="PF08220">
    <property type="entry name" value="HTH_DeoR"/>
    <property type="match status" value="1"/>
</dbReference>
<dbReference type="PANTHER" id="PTHR30363">
    <property type="entry name" value="HTH-TYPE TRANSCRIPTIONAL REGULATOR SRLR-RELATED"/>
    <property type="match status" value="1"/>
</dbReference>
<dbReference type="Gene3D" id="1.10.10.10">
    <property type="entry name" value="Winged helix-like DNA-binding domain superfamily/Winged helix DNA-binding domain"/>
    <property type="match status" value="1"/>
</dbReference>
<dbReference type="SUPFAM" id="SSF100950">
    <property type="entry name" value="NagB/RpiA/CoA transferase-like"/>
    <property type="match status" value="1"/>
</dbReference>
<comment type="caution">
    <text evidence="5">The sequence shown here is derived from an EMBL/GenBank/DDBJ whole genome shotgun (WGS) entry which is preliminary data.</text>
</comment>
<evidence type="ECO:0000256" key="2">
    <source>
        <dbReference type="ARBA" id="ARBA00023125"/>
    </source>
</evidence>
<dbReference type="InterPro" id="IPR001034">
    <property type="entry name" value="DeoR_HTH"/>
</dbReference>
<dbReference type="PANTHER" id="PTHR30363:SF44">
    <property type="entry name" value="AGA OPERON TRANSCRIPTIONAL REPRESSOR-RELATED"/>
    <property type="match status" value="1"/>
</dbReference>
<evidence type="ECO:0000256" key="1">
    <source>
        <dbReference type="ARBA" id="ARBA00023015"/>
    </source>
</evidence>
<sequence length="264" mass="28691">MKLKVEVHDLLPIQRKSAIIEYLSNEGGCTIKQLSGILNVSEMTIRRDLKQLEAGGSVILSHGGAVLAPDYVKEPKALDKENRNRDVKERLASYAVEHFVKDGDVLVLEGGTTVSRMASYLGGFSQLTVLTNGLSTLNSLREEAGRHVVLCCGGTLREQSGTFVGPVAESFFDQFHADTVFLSGLGFTPETGFTDPNLLDTRVKQAMIRSARQTVMVLDSSKFGARSFTTTVMAPEVSAVITDSGIPADLAEYFNRRGIPLHLV</sequence>
<dbReference type="Gene3D" id="3.40.50.1360">
    <property type="match status" value="1"/>
</dbReference>
<evidence type="ECO:0000256" key="3">
    <source>
        <dbReference type="ARBA" id="ARBA00023163"/>
    </source>
</evidence>
<dbReference type="SMART" id="SM00420">
    <property type="entry name" value="HTH_DEOR"/>
    <property type="match status" value="1"/>
</dbReference>
<evidence type="ECO:0000313" key="6">
    <source>
        <dbReference type="Proteomes" id="UP001596378"/>
    </source>
</evidence>
<dbReference type="PROSITE" id="PS00894">
    <property type="entry name" value="HTH_DEOR_1"/>
    <property type="match status" value="1"/>
</dbReference>
<dbReference type="SUPFAM" id="SSF46785">
    <property type="entry name" value="Winged helix' DNA-binding domain"/>
    <property type="match status" value="1"/>
</dbReference>
<protein>
    <submittedName>
        <fullName evidence="5">DeoR/GlpR family DNA-binding transcription regulator</fullName>
    </submittedName>
</protein>
<proteinExistence type="predicted"/>
<organism evidence="5 6">
    <name type="scientific">Cohnella cellulosilytica</name>
    <dbReference type="NCBI Taxonomy" id="986710"/>
    <lineage>
        <taxon>Bacteria</taxon>
        <taxon>Bacillati</taxon>
        <taxon>Bacillota</taxon>
        <taxon>Bacilli</taxon>
        <taxon>Bacillales</taxon>
        <taxon>Paenibacillaceae</taxon>
        <taxon>Cohnella</taxon>
    </lineage>
</organism>
<dbReference type="PRINTS" id="PR00037">
    <property type="entry name" value="HTHLACR"/>
</dbReference>
<evidence type="ECO:0000313" key="5">
    <source>
        <dbReference type="EMBL" id="MFC7153545.1"/>
    </source>
</evidence>
<dbReference type="InterPro" id="IPR014036">
    <property type="entry name" value="DeoR-like_C"/>
</dbReference>
<gene>
    <name evidence="5" type="ORF">ACFQMJ_33885</name>
</gene>
<dbReference type="InterPro" id="IPR050313">
    <property type="entry name" value="Carb_Metab_HTH_regulators"/>
</dbReference>